<organism evidence="6 7">
    <name type="scientific">Pyxicephalus adspersus</name>
    <name type="common">African bullfrog</name>
    <dbReference type="NCBI Taxonomy" id="30357"/>
    <lineage>
        <taxon>Eukaryota</taxon>
        <taxon>Metazoa</taxon>
        <taxon>Chordata</taxon>
        <taxon>Craniata</taxon>
        <taxon>Vertebrata</taxon>
        <taxon>Euteleostomi</taxon>
        <taxon>Amphibia</taxon>
        <taxon>Batrachia</taxon>
        <taxon>Anura</taxon>
        <taxon>Neobatrachia</taxon>
        <taxon>Ranoidea</taxon>
        <taxon>Pyxicephalidae</taxon>
        <taxon>Pyxicephalinae</taxon>
        <taxon>Pyxicephalus</taxon>
    </lineage>
</organism>
<dbReference type="GO" id="GO:0046872">
    <property type="term" value="F:metal ion binding"/>
    <property type="evidence" value="ECO:0007669"/>
    <property type="project" value="UniProtKB-KW"/>
</dbReference>
<evidence type="ECO:0000256" key="4">
    <source>
        <dbReference type="ARBA" id="ARBA00022801"/>
    </source>
</evidence>
<keyword evidence="3" id="KW-0479">Metal-binding</keyword>
<dbReference type="AlphaFoldDB" id="A0AAV3A647"/>
<dbReference type="GO" id="GO:0070006">
    <property type="term" value="F:metalloaminopeptidase activity"/>
    <property type="evidence" value="ECO:0007669"/>
    <property type="project" value="InterPro"/>
</dbReference>
<dbReference type="SUPFAM" id="SSF55920">
    <property type="entry name" value="Creatinase/aminopeptidase"/>
    <property type="match status" value="1"/>
</dbReference>
<evidence type="ECO:0000256" key="1">
    <source>
        <dbReference type="ARBA" id="ARBA00022438"/>
    </source>
</evidence>
<evidence type="ECO:0000259" key="5">
    <source>
        <dbReference type="Pfam" id="PF00557"/>
    </source>
</evidence>
<keyword evidence="1" id="KW-0031">Aminopeptidase</keyword>
<evidence type="ECO:0000313" key="7">
    <source>
        <dbReference type="Proteomes" id="UP001181693"/>
    </source>
</evidence>
<dbReference type="PROSITE" id="PS00680">
    <property type="entry name" value="MAP_1"/>
    <property type="match status" value="1"/>
</dbReference>
<dbReference type="GO" id="GO:0006508">
    <property type="term" value="P:proteolysis"/>
    <property type="evidence" value="ECO:0007669"/>
    <property type="project" value="UniProtKB-KW"/>
</dbReference>
<dbReference type="Pfam" id="PF00557">
    <property type="entry name" value="Peptidase_M24"/>
    <property type="match status" value="1"/>
</dbReference>
<evidence type="ECO:0000256" key="2">
    <source>
        <dbReference type="ARBA" id="ARBA00022670"/>
    </source>
</evidence>
<dbReference type="InterPro" id="IPR002467">
    <property type="entry name" value="Pept_M24A_MAP1"/>
</dbReference>
<feature type="domain" description="Peptidase M24" evidence="5">
    <location>
        <begin position="90"/>
        <end position="229"/>
    </location>
</feature>
<keyword evidence="2" id="KW-0645">Protease</keyword>
<sequence>MHISYLLKETWGKPKKTSARPNVIAYQWITDSYVTGCQRVFSAPINHIFLHRQLSIQQRRCFFLRRQRSTAYSIVWPGTVSPAHPVPEVYSGGYHGDTSETFLVGNVDEGGRKLVETAKKCRDEAIAACRPGAPLSVIGNTISRIAKENNFQVCPHFIGHGIGSYFHGHPEIWHHENVNNMEMEEGMAFTIEPIILEGSPQFKILKDNWTAMSRDNKRSAQFEHTIVITSVGAEILTKAPEE</sequence>
<dbReference type="Gene3D" id="3.90.230.10">
    <property type="entry name" value="Creatinase/methionine aminopeptidase superfamily"/>
    <property type="match status" value="1"/>
</dbReference>
<reference evidence="6" key="1">
    <citation type="thesis" date="2020" institute="ProQuest LLC" country="789 East Eisenhower Parkway, Ann Arbor, MI, USA">
        <title>Comparative Genomics and Chromosome Evolution.</title>
        <authorList>
            <person name="Mudd A.B."/>
        </authorList>
    </citation>
    <scope>NUCLEOTIDE SEQUENCE</scope>
    <source>
        <strain evidence="6">1538</strain>
        <tissue evidence="6">Blood</tissue>
    </source>
</reference>
<dbReference type="InterPro" id="IPR000994">
    <property type="entry name" value="Pept_M24"/>
</dbReference>
<dbReference type="PANTHER" id="PTHR43330:SF8">
    <property type="entry name" value="METHIONINE AMINOPEPTIDASE 1D, MITOCHONDRIAL"/>
    <property type="match status" value="1"/>
</dbReference>
<dbReference type="PANTHER" id="PTHR43330">
    <property type="entry name" value="METHIONINE AMINOPEPTIDASE"/>
    <property type="match status" value="1"/>
</dbReference>
<dbReference type="InterPro" id="IPR036005">
    <property type="entry name" value="Creatinase/aminopeptidase-like"/>
</dbReference>
<name>A0AAV3A647_PYXAD</name>
<dbReference type="Proteomes" id="UP001181693">
    <property type="component" value="Unassembled WGS sequence"/>
</dbReference>
<proteinExistence type="predicted"/>
<dbReference type="EMBL" id="DYDO01000008">
    <property type="protein sequence ID" value="DBA19832.1"/>
    <property type="molecule type" value="Genomic_DNA"/>
</dbReference>
<keyword evidence="7" id="KW-1185">Reference proteome</keyword>
<comment type="caution">
    <text evidence="6">The sequence shown here is derived from an EMBL/GenBank/DDBJ whole genome shotgun (WGS) entry which is preliminary data.</text>
</comment>
<evidence type="ECO:0000313" key="6">
    <source>
        <dbReference type="EMBL" id="DBA19832.1"/>
    </source>
</evidence>
<keyword evidence="4" id="KW-0378">Hydrolase</keyword>
<protein>
    <recommendedName>
        <fullName evidence="5">Peptidase M24 domain-containing protein</fullName>
    </recommendedName>
</protein>
<gene>
    <name evidence="6" type="ORF">GDO54_015602</name>
</gene>
<evidence type="ECO:0000256" key="3">
    <source>
        <dbReference type="ARBA" id="ARBA00022723"/>
    </source>
</evidence>
<accession>A0AAV3A647</accession>